<feature type="domain" description="DUF6534" evidence="2">
    <location>
        <begin position="174"/>
        <end position="262"/>
    </location>
</feature>
<name>A0A067PA01_9AGAM</name>
<keyword evidence="1" id="KW-0472">Membrane</keyword>
<evidence type="ECO:0000313" key="4">
    <source>
        <dbReference type="Proteomes" id="UP000027265"/>
    </source>
</evidence>
<dbReference type="Proteomes" id="UP000027265">
    <property type="component" value="Unassembled WGS sequence"/>
</dbReference>
<gene>
    <name evidence="3" type="ORF">JAAARDRAFT_497795</name>
</gene>
<feature type="transmembrane region" description="Helical" evidence="1">
    <location>
        <begin position="95"/>
        <end position="112"/>
    </location>
</feature>
<dbReference type="AlphaFoldDB" id="A0A067PA01"/>
<evidence type="ECO:0000256" key="1">
    <source>
        <dbReference type="SAM" id="Phobius"/>
    </source>
</evidence>
<dbReference type="PANTHER" id="PTHR40465">
    <property type="entry name" value="CHROMOSOME 1, WHOLE GENOME SHOTGUN SEQUENCE"/>
    <property type="match status" value="1"/>
</dbReference>
<dbReference type="InParanoid" id="A0A067PA01"/>
<feature type="transmembrane region" description="Helical" evidence="1">
    <location>
        <begin position="168"/>
        <end position="189"/>
    </location>
</feature>
<keyword evidence="1" id="KW-0812">Transmembrane</keyword>
<reference evidence="4" key="1">
    <citation type="journal article" date="2014" name="Proc. Natl. Acad. Sci. U.S.A.">
        <title>Extensive sampling of basidiomycete genomes demonstrates inadequacy of the white-rot/brown-rot paradigm for wood decay fungi.</title>
        <authorList>
            <person name="Riley R."/>
            <person name="Salamov A.A."/>
            <person name="Brown D.W."/>
            <person name="Nagy L.G."/>
            <person name="Floudas D."/>
            <person name="Held B.W."/>
            <person name="Levasseur A."/>
            <person name="Lombard V."/>
            <person name="Morin E."/>
            <person name="Otillar R."/>
            <person name="Lindquist E.A."/>
            <person name="Sun H."/>
            <person name="LaButti K.M."/>
            <person name="Schmutz J."/>
            <person name="Jabbour D."/>
            <person name="Luo H."/>
            <person name="Baker S.E."/>
            <person name="Pisabarro A.G."/>
            <person name="Walton J.D."/>
            <person name="Blanchette R.A."/>
            <person name="Henrissat B."/>
            <person name="Martin F."/>
            <person name="Cullen D."/>
            <person name="Hibbett D.S."/>
            <person name="Grigoriev I.V."/>
        </authorList>
    </citation>
    <scope>NUCLEOTIDE SEQUENCE [LARGE SCALE GENOMIC DNA]</scope>
    <source>
        <strain evidence="4">MUCL 33604</strain>
    </source>
</reference>
<protein>
    <recommendedName>
        <fullName evidence="2">DUF6534 domain-containing protein</fullName>
    </recommendedName>
</protein>
<feature type="transmembrane region" description="Helical" evidence="1">
    <location>
        <begin position="210"/>
        <end position="231"/>
    </location>
</feature>
<dbReference type="EMBL" id="KL197745">
    <property type="protein sequence ID" value="KDQ51748.1"/>
    <property type="molecule type" value="Genomic_DNA"/>
</dbReference>
<feature type="transmembrane region" description="Helical" evidence="1">
    <location>
        <begin position="124"/>
        <end position="148"/>
    </location>
</feature>
<dbReference type="Pfam" id="PF20152">
    <property type="entry name" value="DUF6534"/>
    <property type="match status" value="1"/>
</dbReference>
<dbReference type="PANTHER" id="PTHR40465:SF1">
    <property type="entry name" value="DUF6534 DOMAIN-CONTAINING PROTEIN"/>
    <property type="match status" value="1"/>
</dbReference>
<sequence length="320" mass="36222">MASTSILQAHPVAYLAPTLTSLTVQAFQSGLVFDLSIKFWSRSHMEHKLINMMVIFVFVIATYQTIATFTSLWRLDVVHFGDWTEQFVLTWPDRLQSAVTAALSSPIQVFLIRRCWLLTNKNSLVLDLLSSLLSSTIGLNIYLCFAMFSLSLSHGPRSTLPIDQPYNWSLILTAVLDFALTSILFIFLWHSRSDVFTRRVRRTIRRIMLISWEAAAIPAICAVLSALLYITMGRSNYWSLFFHANLGKFYAISLLITLNARADFRKSHCVERPVTPRRVVGNPPFSIGDSLQTNVSSSVHHDLGEEPSSPKDIYLESNMV</sequence>
<dbReference type="InterPro" id="IPR045339">
    <property type="entry name" value="DUF6534"/>
</dbReference>
<evidence type="ECO:0000313" key="3">
    <source>
        <dbReference type="EMBL" id="KDQ51748.1"/>
    </source>
</evidence>
<keyword evidence="4" id="KW-1185">Reference proteome</keyword>
<keyword evidence="1" id="KW-1133">Transmembrane helix</keyword>
<proteinExistence type="predicted"/>
<evidence type="ECO:0000259" key="2">
    <source>
        <dbReference type="Pfam" id="PF20152"/>
    </source>
</evidence>
<feature type="transmembrane region" description="Helical" evidence="1">
    <location>
        <begin position="12"/>
        <end position="37"/>
    </location>
</feature>
<feature type="transmembrane region" description="Helical" evidence="1">
    <location>
        <begin position="237"/>
        <end position="258"/>
    </location>
</feature>
<feature type="transmembrane region" description="Helical" evidence="1">
    <location>
        <begin position="49"/>
        <end position="75"/>
    </location>
</feature>
<dbReference type="HOGENOM" id="CLU_046025_4_0_1"/>
<accession>A0A067PA01</accession>
<dbReference type="OrthoDB" id="3155837at2759"/>
<organism evidence="3 4">
    <name type="scientific">Jaapia argillacea MUCL 33604</name>
    <dbReference type="NCBI Taxonomy" id="933084"/>
    <lineage>
        <taxon>Eukaryota</taxon>
        <taxon>Fungi</taxon>
        <taxon>Dikarya</taxon>
        <taxon>Basidiomycota</taxon>
        <taxon>Agaricomycotina</taxon>
        <taxon>Agaricomycetes</taxon>
        <taxon>Agaricomycetidae</taxon>
        <taxon>Jaapiales</taxon>
        <taxon>Jaapiaceae</taxon>
        <taxon>Jaapia</taxon>
    </lineage>
</organism>
<dbReference type="STRING" id="933084.A0A067PA01"/>